<feature type="region of interest" description="Disordered" evidence="5">
    <location>
        <begin position="290"/>
        <end position="327"/>
    </location>
</feature>
<keyword evidence="4" id="KW-0653">Protein transport</keyword>
<feature type="compositionally biased region" description="Polar residues" evidence="5">
    <location>
        <begin position="290"/>
        <end position="303"/>
    </location>
</feature>
<name>A0AAW1J6D1_SAPOF</name>
<dbReference type="CDD" id="cd13170">
    <property type="entry name" value="RanBD_NUP50"/>
    <property type="match status" value="1"/>
</dbReference>
<dbReference type="AlphaFoldDB" id="A0AAW1J6D1"/>
<dbReference type="InterPro" id="IPR000156">
    <property type="entry name" value="Ran_bind_dom"/>
</dbReference>
<gene>
    <name evidence="7" type="ORF">RND81_08G119600</name>
</gene>
<keyword evidence="4" id="KW-0539">Nucleus</keyword>
<dbReference type="GO" id="GO:0015031">
    <property type="term" value="P:protein transport"/>
    <property type="evidence" value="ECO:0007669"/>
    <property type="project" value="UniProtKB-KW"/>
</dbReference>
<feature type="compositionally biased region" description="Low complexity" evidence="5">
    <location>
        <begin position="222"/>
        <end position="234"/>
    </location>
</feature>
<evidence type="ECO:0000256" key="4">
    <source>
        <dbReference type="ARBA" id="ARBA00023132"/>
    </source>
</evidence>
<dbReference type="Pfam" id="PF00638">
    <property type="entry name" value="Ran_BP1"/>
    <property type="match status" value="1"/>
</dbReference>
<evidence type="ECO:0000256" key="1">
    <source>
        <dbReference type="ARBA" id="ARBA00004567"/>
    </source>
</evidence>
<dbReference type="InterPro" id="IPR011993">
    <property type="entry name" value="PH-like_dom_sf"/>
</dbReference>
<accession>A0AAW1J6D1</accession>
<feature type="region of interest" description="Disordered" evidence="5">
    <location>
        <begin position="1"/>
        <end position="22"/>
    </location>
</feature>
<evidence type="ECO:0000259" key="6">
    <source>
        <dbReference type="PROSITE" id="PS50196"/>
    </source>
</evidence>
<protein>
    <recommendedName>
        <fullName evidence="6">RanBD1 domain-containing protein</fullName>
    </recommendedName>
</protein>
<feature type="region of interest" description="Disordered" evidence="5">
    <location>
        <begin position="212"/>
        <end position="248"/>
    </location>
</feature>
<dbReference type="PANTHER" id="PTHR23138:SF141">
    <property type="entry name" value="NUCLEAR PORE COMPLEX PROTEIN NUP50"/>
    <property type="match status" value="1"/>
</dbReference>
<comment type="subcellular location">
    <subcellularLocation>
        <location evidence="1">Nucleus</location>
        <location evidence="1">Nuclear pore complex</location>
    </subcellularLocation>
</comment>
<sequence>MLGKKRRNDSLSSNSDANPFQIKRVSPESLFSGQATAGAELKLAAAPSLDRRKAARQHVRALNSEFASWVQSQLRDHEDELWEDGVSVYLTHASDIMDKFSDVVNWLKTNGGNDGSAPTAEAENIQKTNGPETISKEITVPVKSLFGMQGNNIGQTSSINPGVSNTPTNTHGSMSYSAPTWSFGLSSSSQSLSQSSTAGHTIAWDPVAFSNSKTTSPAKEAGSSVASGSGISSSNQTTPPMLASGTGVFSASSTTSGLFSTSSTTSFSTAPSFTTPWSTGAFANSQTTFNFGGNHTSAPTTIATEGADEEDEPEQPSSPSLKKSEEEGIATVHETKCKLFVKSTDPADKEPWKDKGIGQLFIKCEEGASKGSKESKPRILVRNDVGRIMLNASLYSGIKTNLQKNAIVAIFHTLDESAGDGGSAKAVARTFLIRVKNEDERNKLADAIREHAPAA</sequence>
<comment type="caution">
    <text evidence="7">The sequence shown here is derived from an EMBL/GenBank/DDBJ whole genome shotgun (WGS) entry which is preliminary data.</text>
</comment>
<evidence type="ECO:0000313" key="7">
    <source>
        <dbReference type="EMBL" id="KAK9698634.1"/>
    </source>
</evidence>
<dbReference type="PROSITE" id="PS50196">
    <property type="entry name" value="RANBD1"/>
    <property type="match status" value="1"/>
</dbReference>
<feature type="domain" description="RanBD1" evidence="6">
    <location>
        <begin position="323"/>
        <end position="455"/>
    </location>
</feature>
<evidence type="ECO:0000256" key="5">
    <source>
        <dbReference type="SAM" id="MobiDB-lite"/>
    </source>
</evidence>
<keyword evidence="2" id="KW-0813">Transport</keyword>
<dbReference type="GO" id="GO:0005643">
    <property type="term" value="C:nuclear pore"/>
    <property type="evidence" value="ECO:0007669"/>
    <property type="project" value="UniProtKB-SubCell"/>
</dbReference>
<dbReference type="SMART" id="SM00160">
    <property type="entry name" value="RanBD"/>
    <property type="match status" value="1"/>
</dbReference>
<keyword evidence="8" id="KW-1185">Reference proteome</keyword>
<organism evidence="7 8">
    <name type="scientific">Saponaria officinalis</name>
    <name type="common">Common soapwort</name>
    <name type="synonym">Lychnis saponaria</name>
    <dbReference type="NCBI Taxonomy" id="3572"/>
    <lineage>
        <taxon>Eukaryota</taxon>
        <taxon>Viridiplantae</taxon>
        <taxon>Streptophyta</taxon>
        <taxon>Embryophyta</taxon>
        <taxon>Tracheophyta</taxon>
        <taxon>Spermatophyta</taxon>
        <taxon>Magnoliopsida</taxon>
        <taxon>eudicotyledons</taxon>
        <taxon>Gunneridae</taxon>
        <taxon>Pentapetalae</taxon>
        <taxon>Caryophyllales</taxon>
        <taxon>Caryophyllaceae</taxon>
        <taxon>Caryophylleae</taxon>
        <taxon>Saponaria</taxon>
    </lineage>
</organism>
<evidence type="ECO:0000313" key="8">
    <source>
        <dbReference type="Proteomes" id="UP001443914"/>
    </source>
</evidence>
<dbReference type="InterPro" id="IPR045255">
    <property type="entry name" value="RanBP1-like"/>
</dbReference>
<dbReference type="GO" id="GO:0051028">
    <property type="term" value="P:mRNA transport"/>
    <property type="evidence" value="ECO:0007669"/>
    <property type="project" value="UniProtKB-KW"/>
</dbReference>
<proteinExistence type="predicted"/>
<evidence type="ECO:0000256" key="3">
    <source>
        <dbReference type="ARBA" id="ARBA00023010"/>
    </source>
</evidence>
<keyword evidence="3" id="KW-0811">Translocation</keyword>
<dbReference type="Proteomes" id="UP001443914">
    <property type="component" value="Unassembled WGS sequence"/>
</dbReference>
<dbReference type="SUPFAM" id="SSF50729">
    <property type="entry name" value="PH domain-like"/>
    <property type="match status" value="1"/>
</dbReference>
<keyword evidence="4" id="KW-0906">Nuclear pore complex</keyword>
<keyword evidence="2" id="KW-0509">mRNA transport</keyword>
<dbReference type="Gene3D" id="2.30.29.30">
    <property type="entry name" value="Pleckstrin-homology domain (PH domain)/Phosphotyrosine-binding domain (PTB)"/>
    <property type="match status" value="1"/>
</dbReference>
<reference evidence="7" key="1">
    <citation type="submission" date="2024-03" db="EMBL/GenBank/DDBJ databases">
        <title>WGS assembly of Saponaria officinalis var. Norfolk2.</title>
        <authorList>
            <person name="Jenkins J."/>
            <person name="Shu S."/>
            <person name="Grimwood J."/>
            <person name="Barry K."/>
            <person name="Goodstein D."/>
            <person name="Schmutz J."/>
            <person name="Leebens-Mack J."/>
            <person name="Osbourn A."/>
        </authorList>
    </citation>
    <scope>NUCLEOTIDE SEQUENCE [LARGE SCALE GENOMIC DNA]</scope>
    <source>
        <strain evidence="7">JIC</strain>
    </source>
</reference>
<dbReference type="PANTHER" id="PTHR23138">
    <property type="entry name" value="RAN BINDING PROTEIN"/>
    <property type="match status" value="1"/>
</dbReference>
<evidence type="ECO:0000256" key="2">
    <source>
        <dbReference type="ARBA" id="ARBA00022816"/>
    </source>
</evidence>
<dbReference type="EMBL" id="JBDFQZ010000008">
    <property type="protein sequence ID" value="KAK9698634.1"/>
    <property type="molecule type" value="Genomic_DNA"/>
</dbReference>